<gene>
    <name evidence="4" type="ORF">CLOBOL_03419</name>
</gene>
<dbReference type="InterPro" id="IPR025827">
    <property type="entry name" value="Zn_ribbon_recom_dom"/>
</dbReference>
<dbReference type="Gene3D" id="3.90.1750.20">
    <property type="entry name" value="Putative Large Serine Recombinase, Chain B, Domain 2"/>
    <property type="match status" value="1"/>
</dbReference>
<dbReference type="PROSITE" id="PS51737">
    <property type="entry name" value="RECOMBINASE_DNA_BIND"/>
    <property type="match status" value="1"/>
</dbReference>
<reference evidence="4 5" key="2">
    <citation type="submission" date="2007-09" db="EMBL/GenBank/DDBJ databases">
        <title>Draft genome sequence of Clostridium bolteae (ATCC BAA-613).</title>
        <authorList>
            <person name="Sudarsanam P."/>
            <person name="Ley R."/>
            <person name="Guruge J."/>
            <person name="Turnbaugh P.J."/>
            <person name="Mahowald M."/>
            <person name="Liep D."/>
            <person name="Gordon J."/>
        </authorList>
    </citation>
    <scope>NUCLEOTIDE SEQUENCE [LARGE SCALE GENOMIC DNA]</scope>
    <source>
        <strain evidence="5">ATCC BAA-613 / DSM 15670 / CCUG 46953 / JCM 12243 / WAL 16351</strain>
    </source>
</reference>
<dbReference type="InterPro" id="IPR006119">
    <property type="entry name" value="Resolv_N"/>
</dbReference>
<dbReference type="eggNOG" id="COG1961">
    <property type="taxonomic scope" value="Bacteria"/>
</dbReference>
<dbReference type="InterPro" id="IPR025378">
    <property type="entry name" value="DUF4368"/>
</dbReference>
<dbReference type="PROSITE" id="PS51736">
    <property type="entry name" value="RECOMBINASES_3"/>
    <property type="match status" value="1"/>
</dbReference>
<dbReference type="GO" id="GO:0003677">
    <property type="term" value="F:DNA binding"/>
    <property type="evidence" value="ECO:0007669"/>
    <property type="project" value="InterPro"/>
</dbReference>
<dbReference type="Proteomes" id="UP000005396">
    <property type="component" value="Unassembled WGS sequence"/>
</dbReference>
<dbReference type="InterPro" id="IPR050639">
    <property type="entry name" value="SSR_resolvase"/>
</dbReference>
<dbReference type="EMBL" id="ABCC02000029">
    <property type="protein sequence ID" value="EDP16651.1"/>
    <property type="molecule type" value="Genomic_DNA"/>
</dbReference>
<dbReference type="SUPFAM" id="SSF53041">
    <property type="entry name" value="Resolvase-like"/>
    <property type="match status" value="1"/>
</dbReference>
<sequence length="567" mass="66228">MSVVGKEDKMLQTDKITALYCRLSQEDMQAGESESIQNQKLILQKYADEHHFFNTRFFVDDGFSGVSFEREGLQAMLHEVEAGNVATVITKDLSRLGRNYLKTGELIEIVFPEYEVRYIAINDGVDTAREDNEFTPLRNWFNEFYARDTSKKIRAVKQAKAQKGERVNGEAPYGYLIDPDNRNHLIPDPETAHVVKQIFAMYVRGDRMCEIQNWLRDNEILTVGELRYRRTGSKRHPRPQLNAWYNWPDKTLYDILTRKEYLGHTITGKTYKVSYKSKKTKKNPEEKRYFFPNTHEPLIDEETFELAQKRIATRQRPTKVDEIDLFSGLLFCGDCGYKMYAVRGAGTLERKHAYTCGNYRNRARNDMLCTTHYIRKSVLKELVLADLQRVTSYVKEHEQEFIETANECSAKAVQKTLTQQRKELDKAQNRINELNILFRKLYEDNALGKLSDEQFAFLTSGYDEEKKTLTRRIAELSQEIDNATERSADVKRFVALVRRYTAIEELTYENVHEFIDRILIHELDKETNTRKIEIFYSFVGRVDTGDKPTESISYFRQIGADVKSYAI</sequence>
<dbReference type="AlphaFoldDB" id="A8RSS0"/>
<proteinExistence type="predicted"/>
<feature type="coiled-coil region" evidence="1">
    <location>
        <begin position="410"/>
        <end position="486"/>
    </location>
</feature>
<evidence type="ECO:0000259" key="3">
    <source>
        <dbReference type="PROSITE" id="PS51737"/>
    </source>
</evidence>
<dbReference type="Pfam" id="PF14287">
    <property type="entry name" value="DUF4368"/>
    <property type="match status" value="1"/>
</dbReference>
<name>A8RSS0_ENTBW</name>
<dbReference type="InterPro" id="IPR011109">
    <property type="entry name" value="DNA_bind_recombinase_dom"/>
</dbReference>
<dbReference type="Gene3D" id="3.40.50.1390">
    <property type="entry name" value="Resolvase, N-terminal catalytic domain"/>
    <property type="match status" value="1"/>
</dbReference>
<dbReference type="PaxDb" id="411902-CLOBOL_03419"/>
<dbReference type="Pfam" id="PF00239">
    <property type="entry name" value="Resolvase"/>
    <property type="match status" value="1"/>
</dbReference>
<dbReference type="InterPro" id="IPR038109">
    <property type="entry name" value="DNA_bind_recomb_sf"/>
</dbReference>
<reference evidence="4 5" key="1">
    <citation type="submission" date="2007-08" db="EMBL/GenBank/DDBJ databases">
        <authorList>
            <person name="Fulton L."/>
            <person name="Clifton S."/>
            <person name="Fulton B."/>
            <person name="Xu J."/>
            <person name="Minx P."/>
            <person name="Pepin K.H."/>
            <person name="Johnson M."/>
            <person name="Thiruvilangam P."/>
            <person name="Bhonagiri V."/>
            <person name="Nash W.E."/>
            <person name="Mardis E.R."/>
            <person name="Wilson R.K."/>
        </authorList>
    </citation>
    <scope>NUCLEOTIDE SEQUENCE [LARGE SCALE GENOMIC DNA]</scope>
    <source>
        <strain evidence="5">ATCC BAA-613 / DSM 15670 / CCUG 46953 / JCM 12243 / WAL 16351</strain>
    </source>
</reference>
<dbReference type="PANTHER" id="PTHR30461">
    <property type="entry name" value="DNA-INVERTASE FROM LAMBDOID PROPHAGE"/>
    <property type="match status" value="1"/>
</dbReference>
<dbReference type="HOGENOM" id="CLU_010686_18_2_9"/>
<evidence type="ECO:0000313" key="5">
    <source>
        <dbReference type="Proteomes" id="UP000005396"/>
    </source>
</evidence>
<dbReference type="Pfam" id="PF13408">
    <property type="entry name" value="Zn_ribbon_recom"/>
    <property type="match status" value="1"/>
</dbReference>
<dbReference type="Pfam" id="PF07508">
    <property type="entry name" value="Recombinase"/>
    <property type="match status" value="1"/>
</dbReference>
<evidence type="ECO:0000259" key="2">
    <source>
        <dbReference type="PROSITE" id="PS51736"/>
    </source>
</evidence>
<dbReference type="GO" id="GO:0000150">
    <property type="term" value="F:DNA strand exchange activity"/>
    <property type="evidence" value="ECO:0007669"/>
    <property type="project" value="InterPro"/>
</dbReference>
<accession>A8RSS0</accession>
<comment type="caution">
    <text evidence="4">The sequence shown here is derived from an EMBL/GenBank/DDBJ whole genome shotgun (WGS) entry which is preliminary data.</text>
</comment>
<dbReference type="CDD" id="cd03770">
    <property type="entry name" value="SR_TndX_transposase"/>
    <property type="match status" value="1"/>
</dbReference>
<dbReference type="InterPro" id="IPR036162">
    <property type="entry name" value="Resolvase-like_N_sf"/>
</dbReference>
<evidence type="ECO:0000256" key="1">
    <source>
        <dbReference type="SAM" id="Coils"/>
    </source>
</evidence>
<protein>
    <recommendedName>
        <fullName evidence="6">DUF4368 domain-containing protein</fullName>
    </recommendedName>
</protein>
<organism evidence="4 5">
    <name type="scientific">Enterocloster bolteae (strain ATCC BAA-613 / DSM 15670 / CCUG 46953 / JCM 12243 / WAL 16351)</name>
    <name type="common">Clostridium bolteae</name>
    <dbReference type="NCBI Taxonomy" id="411902"/>
    <lineage>
        <taxon>Bacteria</taxon>
        <taxon>Bacillati</taxon>
        <taxon>Bacillota</taxon>
        <taxon>Clostridia</taxon>
        <taxon>Lachnospirales</taxon>
        <taxon>Lachnospiraceae</taxon>
        <taxon>Enterocloster</taxon>
    </lineage>
</organism>
<feature type="domain" description="Resolvase/invertase-type recombinase catalytic" evidence="2">
    <location>
        <begin position="16"/>
        <end position="164"/>
    </location>
</feature>
<evidence type="ECO:0008006" key="6">
    <source>
        <dbReference type="Google" id="ProtNLM"/>
    </source>
</evidence>
<feature type="domain" description="Recombinase" evidence="3">
    <location>
        <begin position="172"/>
        <end position="317"/>
    </location>
</feature>
<dbReference type="PANTHER" id="PTHR30461:SF23">
    <property type="entry name" value="DNA RECOMBINASE-RELATED"/>
    <property type="match status" value="1"/>
</dbReference>
<keyword evidence="1" id="KW-0175">Coiled coil</keyword>
<evidence type="ECO:0000313" key="4">
    <source>
        <dbReference type="EMBL" id="EDP16651.1"/>
    </source>
</evidence>
<dbReference type="SMART" id="SM00857">
    <property type="entry name" value="Resolvase"/>
    <property type="match status" value="1"/>
</dbReference>